<evidence type="ECO:0000313" key="2">
    <source>
        <dbReference type="Proteomes" id="UP000218160"/>
    </source>
</evidence>
<name>A0A291B8M8_9GAMM</name>
<protein>
    <recommendedName>
        <fullName evidence="3">Mobile element protein</fullName>
    </recommendedName>
</protein>
<organism evidence="1 2">
    <name type="scientific">Candidatus Enterovibrio altilux</name>
    <dbReference type="NCBI Taxonomy" id="1927128"/>
    <lineage>
        <taxon>Bacteria</taxon>
        <taxon>Pseudomonadati</taxon>
        <taxon>Pseudomonadota</taxon>
        <taxon>Gammaproteobacteria</taxon>
        <taxon>Vibrionales</taxon>
        <taxon>Vibrionaceae</taxon>
        <taxon>Enterovibrio</taxon>
    </lineage>
</organism>
<keyword evidence="2" id="KW-1185">Reference proteome</keyword>
<reference evidence="2" key="1">
    <citation type="submission" date="2017-04" db="EMBL/GenBank/DDBJ databases">
        <title>Genome evolution of the luminous symbionts of deep sea anglerfish.</title>
        <authorList>
            <person name="Hendry T.A."/>
        </authorList>
    </citation>
    <scope>NUCLEOTIDE SEQUENCE [LARGE SCALE GENOMIC DNA]</scope>
</reference>
<accession>A0A291B8M8</accession>
<dbReference type="AlphaFoldDB" id="A0A291B8M8"/>
<proteinExistence type="predicted"/>
<dbReference type="Proteomes" id="UP000218160">
    <property type="component" value="Chromosome 1"/>
</dbReference>
<sequence>MYKIIAAEFSISNVTDGEVLSNLLKQADRKINETSADGAYTMPDNVAKPFSLNEQFQPVMENEVWLA</sequence>
<evidence type="ECO:0008006" key="3">
    <source>
        <dbReference type="Google" id="ProtNLM"/>
    </source>
</evidence>
<gene>
    <name evidence="1" type="ORF">BTN50_0834</name>
</gene>
<evidence type="ECO:0000313" key="1">
    <source>
        <dbReference type="EMBL" id="ATF09342.1"/>
    </source>
</evidence>
<dbReference type="EMBL" id="CP020660">
    <property type="protein sequence ID" value="ATF09342.1"/>
    <property type="molecule type" value="Genomic_DNA"/>
</dbReference>
<dbReference type="KEGG" id="elux:BTN50_0834"/>